<protein>
    <submittedName>
        <fullName evidence="1">Uncharacterized protein</fullName>
    </submittedName>
</protein>
<dbReference type="EMBL" id="LAZR01043683">
    <property type="protein sequence ID" value="KKL06479.1"/>
    <property type="molecule type" value="Genomic_DNA"/>
</dbReference>
<name>A0A0F9AAA3_9ZZZZ</name>
<proteinExistence type="predicted"/>
<sequence>MVARYTAEELATIRELFPAGGAVACHAVLPDHTLGSIAQKANRIGVRLDKPAYNAAMRARRARQKSYKYSKPRPEPCADARPRACLRCRGDFPSEGIHNRICKHCREKNAKTTVAVTLSDGFGGYVPPHRGLS</sequence>
<reference evidence="1" key="1">
    <citation type="journal article" date="2015" name="Nature">
        <title>Complex archaea that bridge the gap between prokaryotes and eukaryotes.</title>
        <authorList>
            <person name="Spang A."/>
            <person name="Saw J.H."/>
            <person name="Jorgensen S.L."/>
            <person name="Zaremba-Niedzwiedzka K."/>
            <person name="Martijn J."/>
            <person name="Lind A.E."/>
            <person name="van Eijk R."/>
            <person name="Schleper C."/>
            <person name="Guy L."/>
            <person name="Ettema T.J."/>
        </authorList>
    </citation>
    <scope>NUCLEOTIDE SEQUENCE</scope>
</reference>
<dbReference type="AlphaFoldDB" id="A0A0F9AAA3"/>
<gene>
    <name evidence="1" type="ORF">LCGC14_2595630</name>
</gene>
<organism evidence="1">
    <name type="scientific">marine sediment metagenome</name>
    <dbReference type="NCBI Taxonomy" id="412755"/>
    <lineage>
        <taxon>unclassified sequences</taxon>
        <taxon>metagenomes</taxon>
        <taxon>ecological metagenomes</taxon>
    </lineage>
</organism>
<comment type="caution">
    <text evidence="1">The sequence shown here is derived from an EMBL/GenBank/DDBJ whole genome shotgun (WGS) entry which is preliminary data.</text>
</comment>
<accession>A0A0F9AAA3</accession>
<evidence type="ECO:0000313" key="1">
    <source>
        <dbReference type="EMBL" id="KKL06479.1"/>
    </source>
</evidence>